<organism evidence="3">
    <name type="scientific">viral metagenome</name>
    <dbReference type="NCBI Taxonomy" id="1070528"/>
    <lineage>
        <taxon>unclassified sequences</taxon>
        <taxon>metagenomes</taxon>
        <taxon>organismal metagenomes</taxon>
    </lineage>
</organism>
<reference evidence="3" key="1">
    <citation type="journal article" date="2020" name="Nature">
        <title>Giant virus diversity and host interactions through global metagenomics.</title>
        <authorList>
            <person name="Schulz F."/>
            <person name="Roux S."/>
            <person name="Paez-Espino D."/>
            <person name="Jungbluth S."/>
            <person name="Walsh D.A."/>
            <person name="Denef V.J."/>
            <person name="McMahon K.D."/>
            <person name="Konstantinidis K.T."/>
            <person name="Eloe-Fadrosh E.A."/>
            <person name="Kyrpides N.C."/>
            <person name="Woyke T."/>
        </authorList>
    </citation>
    <scope>NUCLEOTIDE SEQUENCE</scope>
    <source>
        <strain evidence="3">GVMAG-M-3300023174-141</strain>
    </source>
</reference>
<protein>
    <recommendedName>
        <fullName evidence="4">Hint domain-containing protein</fullName>
    </recommendedName>
</protein>
<evidence type="ECO:0008006" key="4">
    <source>
        <dbReference type="Google" id="ProtNLM"/>
    </source>
</evidence>
<keyword evidence="2" id="KW-1133">Transmembrane helix</keyword>
<feature type="transmembrane region" description="Helical" evidence="2">
    <location>
        <begin position="238"/>
        <end position="259"/>
    </location>
</feature>
<evidence type="ECO:0000256" key="1">
    <source>
        <dbReference type="SAM" id="MobiDB-lite"/>
    </source>
</evidence>
<feature type="transmembrane region" description="Helical" evidence="2">
    <location>
        <begin position="100"/>
        <end position="122"/>
    </location>
</feature>
<dbReference type="AlphaFoldDB" id="A0A6C0DGE8"/>
<name>A0A6C0DGE8_9ZZZZ</name>
<sequence length="543" mass="60490">MSSNPKKGVITDDLSKKTGKNILNELSKPWEKSNTTTSLPAQAPMPATLPIPSPMPATLAPSDGPSVNTSSNPMPAVIGAIATTITSTKESPELWSFKNALLFIILVVVCIYTIAFGMSTWLDIENTKKDWANQRCSPTIMPFASYFGVNTKDNFEFCMGKIFQTHSSGYLGSIGSMFSQFTTLLTSIFDSISSLRNVVASLGGGINVIFQEFTDRITNFFFQIRLTAIHIKNLMGRLYAMLFSVMYMGMTGITGMTSFTNTYLFSFLDTFCFPGETEMIVKRGDYSKRIPIQEVKIGDILVLDGSRVTSTFEFYAKGQEMVKLGTTVVSTNHYVMYNGSHIYAGDHPSAIRLGPWNSDAHLYCLNTSKHTIPIEYLTFLDYDETSEGDEETLRWVEGKINGKKSVGKSYSYADACFAMNEEAKIKTKNGLVAAKDIKIGDKLSTGSEVVGLIRRETSEICTLSNGVQMTPATLYWDKETEQWKRMGEHHAYTTEQKKEMVSFVVVPNSQIELEDGLIIRDYMEVCSPDSKMHYTAIFDSKRT</sequence>
<evidence type="ECO:0000256" key="2">
    <source>
        <dbReference type="SAM" id="Phobius"/>
    </source>
</evidence>
<feature type="region of interest" description="Disordered" evidence="1">
    <location>
        <begin position="21"/>
        <end position="69"/>
    </location>
</feature>
<keyword evidence="2" id="KW-0812">Transmembrane</keyword>
<accession>A0A6C0DGE8</accession>
<evidence type="ECO:0000313" key="3">
    <source>
        <dbReference type="EMBL" id="QHT14665.1"/>
    </source>
</evidence>
<keyword evidence="2" id="KW-0472">Membrane</keyword>
<dbReference type="EMBL" id="MN739587">
    <property type="protein sequence ID" value="QHT14665.1"/>
    <property type="molecule type" value="Genomic_DNA"/>
</dbReference>
<proteinExistence type="predicted"/>